<keyword evidence="1" id="KW-0472">Membrane</keyword>
<gene>
    <name evidence="2" type="ORF">FKG95_25985</name>
</gene>
<feature type="transmembrane region" description="Helical" evidence="1">
    <location>
        <begin position="39"/>
        <end position="70"/>
    </location>
</feature>
<dbReference type="EMBL" id="VHSH01000012">
    <property type="protein sequence ID" value="TQV72520.1"/>
    <property type="molecule type" value="Genomic_DNA"/>
</dbReference>
<sequence>MFLYFVIALVLSASGVLLRSALRGGDTEKIAFVVNLMLAWLIAAITFGYPAIIIPALILVPIVLVILFLLTTGNTLPVSSAAEQTKD</sequence>
<protein>
    <submittedName>
        <fullName evidence="2">Uncharacterized protein</fullName>
    </submittedName>
</protein>
<dbReference type="OrthoDB" id="8479738at2"/>
<dbReference type="Proteomes" id="UP000315252">
    <property type="component" value="Unassembled WGS sequence"/>
</dbReference>
<accession>A0A545T5J5</accession>
<evidence type="ECO:0000313" key="2">
    <source>
        <dbReference type="EMBL" id="TQV72520.1"/>
    </source>
</evidence>
<keyword evidence="1" id="KW-1133">Transmembrane helix</keyword>
<keyword evidence="3" id="KW-1185">Reference proteome</keyword>
<evidence type="ECO:0000313" key="3">
    <source>
        <dbReference type="Proteomes" id="UP000315252"/>
    </source>
</evidence>
<comment type="caution">
    <text evidence="2">The sequence shown here is derived from an EMBL/GenBank/DDBJ whole genome shotgun (WGS) entry which is preliminary data.</text>
</comment>
<dbReference type="AlphaFoldDB" id="A0A545T5J5"/>
<organism evidence="2 3">
    <name type="scientific">Denitrobaculum tricleocarpae</name>
    <dbReference type="NCBI Taxonomy" id="2591009"/>
    <lineage>
        <taxon>Bacteria</taxon>
        <taxon>Pseudomonadati</taxon>
        <taxon>Pseudomonadota</taxon>
        <taxon>Alphaproteobacteria</taxon>
        <taxon>Rhodospirillales</taxon>
        <taxon>Rhodospirillaceae</taxon>
        <taxon>Denitrobaculum</taxon>
    </lineage>
</organism>
<dbReference type="RefSeq" id="WP_142899367.1">
    <property type="nucleotide sequence ID" value="NZ_ML660063.1"/>
</dbReference>
<name>A0A545T5J5_9PROT</name>
<reference evidence="2 3" key="1">
    <citation type="submission" date="2019-06" db="EMBL/GenBank/DDBJ databases">
        <title>Whole genome sequence for Rhodospirillaceae sp. R148.</title>
        <authorList>
            <person name="Wang G."/>
        </authorList>
    </citation>
    <scope>NUCLEOTIDE SEQUENCE [LARGE SCALE GENOMIC DNA]</scope>
    <source>
        <strain evidence="2 3">R148</strain>
    </source>
</reference>
<keyword evidence="1" id="KW-0812">Transmembrane</keyword>
<proteinExistence type="predicted"/>
<evidence type="ECO:0000256" key="1">
    <source>
        <dbReference type="SAM" id="Phobius"/>
    </source>
</evidence>